<evidence type="ECO:0000313" key="2">
    <source>
        <dbReference type="Proteomes" id="UP001497623"/>
    </source>
</evidence>
<gene>
    <name evidence="1" type="ORF">MNOR_LOCUS2999</name>
</gene>
<evidence type="ECO:0000313" key="1">
    <source>
        <dbReference type="EMBL" id="CAL4062984.1"/>
    </source>
</evidence>
<dbReference type="AlphaFoldDB" id="A0AAV2PR42"/>
<comment type="caution">
    <text evidence="1">The sequence shown here is derived from an EMBL/GenBank/DDBJ whole genome shotgun (WGS) entry which is preliminary data.</text>
</comment>
<feature type="non-terminal residue" evidence="1">
    <location>
        <position position="1"/>
    </location>
</feature>
<keyword evidence="2" id="KW-1185">Reference proteome</keyword>
<sequence length="116" mass="12372">FVFIHDVVSAVGLPDPDSEPEDGTSVAIAGWGYGAEQIPARATCGNSIVIYNSARSCKKKVSGIIITNRQPEPALKHSPFCENSRLCVQHLPKSHILDLALGLNNTGAPYSSVQDI</sequence>
<feature type="non-terminal residue" evidence="1">
    <location>
        <position position="116"/>
    </location>
</feature>
<name>A0AAV2PR42_MEGNR</name>
<evidence type="ECO:0008006" key="3">
    <source>
        <dbReference type="Google" id="ProtNLM"/>
    </source>
</evidence>
<protein>
    <recommendedName>
        <fullName evidence="3">Trypsin</fullName>
    </recommendedName>
</protein>
<dbReference type="EMBL" id="CAXKWB010000978">
    <property type="protein sequence ID" value="CAL4062984.1"/>
    <property type="molecule type" value="Genomic_DNA"/>
</dbReference>
<accession>A0AAV2PR42</accession>
<reference evidence="1 2" key="1">
    <citation type="submission" date="2024-05" db="EMBL/GenBank/DDBJ databases">
        <authorList>
            <person name="Wallberg A."/>
        </authorList>
    </citation>
    <scope>NUCLEOTIDE SEQUENCE [LARGE SCALE GENOMIC DNA]</scope>
</reference>
<proteinExistence type="predicted"/>
<dbReference type="Proteomes" id="UP001497623">
    <property type="component" value="Unassembled WGS sequence"/>
</dbReference>
<organism evidence="1 2">
    <name type="scientific">Meganyctiphanes norvegica</name>
    <name type="common">Northern krill</name>
    <name type="synonym">Thysanopoda norvegica</name>
    <dbReference type="NCBI Taxonomy" id="48144"/>
    <lineage>
        <taxon>Eukaryota</taxon>
        <taxon>Metazoa</taxon>
        <taxon>Ecdysozoa</taxon>
        <taxon>Arthropoda</taxon>
        <taxon>Crustacea</taxon>
        <taxon>Multicrustacea</taxon>
        <taxon>Malacostraca</taxon>
        <taxon>Eumalacostraca</taxon>
        <taxon>Eucarida</taxon>
        <taxon>Euphausiacea</taxon>
        <taxon>Euphausiidae</taxon>
        <taxon>Meganyctiphanes</taxon>
    </lineage>
</organism>